<dbReference type="Gene3D" id="1.10.10.10">
    <property type="entry name" value="Winged helix-like DNA-binding domain superfamily/Winged helix DNA-binding domain"/>
    <property type="match status" value="1"/>
</dbReference>
<reference evidence="18" key="2">
    <citation type="submission" date="2009-11" db="EMBL/GenBank/DDBJ databases">
        <title>The Genome Sequence of Allomyces macrogynus strain ATCC 38327.</title>
        <authorList>
            <consortium name="The Broad Institute Genome Sequencing Platform"/>
            <person name="Russ C."/>
            <person name="Cuomo C."/>
            <person name="Shea T."/>
            <person name="Young S.K."/>
            <person name="Zeng Q."/>
            <person name="Koehrsen M."/>
            <person name="Haas B."/>
            <person name="Borodovsky M."/>
            <person name="Guigo R."/>
            <person name="Alvarado L."/>
            <person name="Berlin A."/>
            <person name="Borenstein D."/>
            <person name="Chen Z."/>
            <person name="Engels R."/>
            <person name="Freedman E."/>
            <person name="Gellesch M."/>
            <person name="Goldberg J."/>
            <person name="Griggs A."/>
            <person name="Gujja S."/>
            <person name="Heiman D."/>
            <person name="Hepburn T."/>
            <person name="Howarth C."/>
            <person name="Jen D."/>
            <person name="Larson L."/>
            <person name="Lewis B."/>
            <person name="Mehta T."/>
            <person name="Park D."/>
            <person name="Pearson M."/>
            <person name="Roberts A."/>
            <person name="Saif S."/>
            <person name="Shenoy N."/>
            <person name="Sisk P."/>
            <person name="Stolte C."/>
            <person name="Sykes S."/>
            <person name="Walk T."/>
            <person name="White J."/>
            <person name="Yandava C."/>
            <person name="Burger G."/>
            <person name="Gray M.W."/>
            <person name="Holland P.W.H."/>
            <person name="King N."/>
            <person name="Lang F.B.F."/>
            <person name="Roger A.J."/>
            <person name="Ruiz-Trillo I."/>
            <person name="Lander E."/>
            <person name="Nusbaum C."/>
        </authorList>
    </citation>
    <scope>NUCLEOTIDE SEQUENCE [LARGE SCALE GENOMIC DNA]</scope>
    <source>
        <strain evidence="18">ATCC 38327</strain>
    </source>
</reference>
<feature type="compositionally biased region" description="Polar residues" evidence="15">
    <location>
        <begin position="499"/>
        <end position="511"/>
    </location>
</feature>
<evidence type="ECO:0000256" key="1">
    <source>
        <dbReference type="ARBA" id="ARBA00001946"/>
    </source>
</evidence>
<comment type="similarity">
    <text evidence="2">Belongs to the protein kinase superfamily. RIO-type Ser/Thr kinase family.</text>
</comment>
<comment type="catalytic activity">
    <reaction evidence="12">
        <text>L-seryl-[protein] + ATP = O-phospho-L-seryl-[protein] + ADP + H(+)</text>
        <dbReference type="Rhea" id="RHEA:17989"/>
        <dbReference type="Rhea" id="RHEA-COMP:9863"/>
        <dbReference type="Rhea" id="RHEA-COMP:11604"/>
        <dbReference type="ChEBI" id="CHEBI:15378"/>
        <dbReference type="ChEBI" id="CHEBI:29999"/>
        <dbReference type="ChEBI" id="CHEBI:30616"/>
        <dbReference type="ChEBI" id="CHEBI:83421"/>
        <dbReference type="ChEBI" id="CHEBI:456216"/>
        <dbReference type="EC" id="2.7.11.1"/>
    </reaction>
</comment>
<evidence type="ECO:0000313" key="17">
    <source>
        <dbReference type="EMBL" id="KNE61265.1"/>
    </source>
</evidence>
<protein>
    <recommendedName>
        <fullName evidence="13">Serine/threonine-protein kinase RIO2</fullName>
        <ecNumber evidence="3">2.7.11.1</ecNumber>
    </recommendedName>
    <alternativeName>
        <fullName evidence="14">Serine/threonine-protein kinase rio2</fullName>
    </alternativeName>
</protein>
<dbReference type="GO" id="GO:0005524">
    <property type="term" value="F:ATP binding"/>
    <property type="evidence" value="ECO:0007669"/>
    <property type="project" value="UniProtKB-KW"/>
</dbReference>
<dbReference type="GO" id="GO:0005829">
    <property type="term" value="C:cytosol"/>
    <property type="evidence" value="ECO:0007669"/>
    <property type="project" value="TreeGrafter"/>
</dbReference>
<feature type="compositionally biased region" description="Basic and acidic residues" evidence="15">
    <location>
        <begin position="517"/>
        <end position="532"/>
    </location>
</feature>
<dbReference type="SMART" id="SM00090">
    <property type="entry name" value="RIO"/>
    <property type="match status" value="1"/>
</dbReference>
<dbReference type="GO" id="GO:0046872">
    <property type="term" value="F:metal ion binding"/>
    <property type="evidence" value="ECO:0007669"/>
    <property type="project" value="UniProtKB-KW"/>
</dbReference>
<feature type="compositionally biased region" description="Acidic residues" evidence="15">
    <location>
        <begin position="437"/>
        <end position="449"/>
    </location>
</feature>
<keyword evidence="8 17" id="KW-0418">Kinase</keyword>
<reference evidence="17 18" key="1">
    <citation type="submission" date="2009-11" db="EMBL/GenBank/DDBJ databases">
        <title>Annotation of Allomyces macrogynus ATCC 38327.</title>
        <authorList>
            <consortium name="The Broad Institute Genome Sequencing Platform"/>
            <person name="Russ C."/>
            <person name="Cuomo C."/>
            <person name="Burger G."/>
            <person name="Gray M.W."/>
            <person name="Holland P.W.H."/>
            <person name="King N."/>
            <person name="Lang F.B.F."/>
            <person name="Roger A.J."/>
            <person name="Ruiz-Trillo I."/>
            <person name="Young S.K."/>
            <person name="Zeng Q."/>
            <person name="Gargeya S."/>
            <person name="Fitzgerald M."/>
            <person name="Haas B."/>
            <person name="Abouelleil A."/>
            <person name="Alvarado L."/>
            <person name="Arachchi H.M."/>
            <person name="Berlin A."/>
            <person name="Chapman S.B."/>
            <person name="Gearin G."/>
            <person name="Goldberg J."/>
            <person name="Griggs A."/>
            <person name="Gujja S."/>
            <person name="Hansen M."/>
            <person name="Heiman D."/>
            <person name="Howarth C."/>
            <person name="Larimer J."/>
            <person name="Lui A."/>
            <person name="MacDonald P.J.P."/>
            <person name="McCowen C."/>
            <person name="Montmayeur A."/>
            <person name="Murphy C."/>
            <person name="Neiman D."/>
            <person name="Pearson M."/>
            <person name="Priest M."/>
            <person name="Roberts A."/>
            <person name="Saif S."/>
            <person name="Shea T."/>
            <person name="Sisk P."/>
            <person name="Stolte C."/>
            <person name="Sykes S."/>
            <person name="Wortman J."/>
            <person name="Nusbaum C."/>
            <person name="Birren B."/>
        </authorList>
    </citation>
    <scope>NUCLEOTIDE SEQUENCE [LARGE SCALE GENOMIC DNA]</scope>
    <source>
        <strain evidence="17 18">ATCC 38327</strain>
    </source>
</reference>
<keyword evidence="18" id="KW-1185">Reference proteome</keyword>
<keyword evidence="4" id="KW-0723">Serine/threonine-protein kinase</keyword>
<feature type="domain" description="RIO kinase" evidence="16">
    <location>
        <begin position="106"/>
        <end position="337"/>
    </location>
</feature>
<evidence type="ECO:0000256" key="3">
    <source>
        <dbReference type="ARBA" id="ARBA00012513"/>
    </source>
</evidence>
<dbReference type="Pfam" id="PF01163">
    <property type="entry name" value="RIO1"/>
    <property type="match status" value="1"/>
</dbReference>
<dbReference type="InterPro" id="IPR015285">
    <property type="entry name" value="RIO2_wHTH_N"/>
</dbReference>
<feature type="region of interest" description="Disordered" evidence="15">
    <location>
        <begin position="363"/>
        <end position="398"/>
    </location>
</feature>
<evidence type="ECO:0000256" key="9">
    <source>
        <dbReference type="ARBA" id="ARBA00022840"/>
    </source>
</evidence>
<dbReference type="OMA" id="IDANWLY"/>
<dbReference type="EC" id="2.7.11.1" evidence="3"/>
<accession>A0A0L0SFW3</accession>
<dbReference type="InterPro" id="IPR011009">
    <property type="entry name" value="Kinase-like_dom_sf"/>
</dbReference>
<organism evidence="17 18">
    <name type="scientific">Allomyces macrogynus (strain ATCC 38327)</name>
    <name type="common">Allomyces javanicus var. macrogynus</name>
    <dbReference type="NCBI Taxonomy" id="578462"/>
    <lineage>
        <taxon>Eukaryota</taxon>
        <taxon>Fungi</taxon>
        <taxon>Fungi incertae sedis</taxon>
        <taxon>Blastocladiomycota</taxon>
        <taxon>Blastocladiomycetes</taxon>
        <taxon>Blastocladiales</taxon>
        <taxon>Blastocladiaceae</taxon>
        <taxon>Allomyces</taxon>
    </lineage>
</organism>
<dbReference type="Pfam" id="PF09202">
    <property type="entry name" value="Rio2_N"/>
    <property type="match status" value="1"/>
</dbReference>
<evidence type="ECO:0000256" key="13">
    <source>
        <dbReference type="ARBA" id="ARBA00068353"/>
    </source>
</evidence>
<evidence type="ECO:0000256" key="15">
    <source>
        <dbReference type="SAM" id="MobiDB-lite"/>
    </source>
</evidence>
<dbReference type="GO" id="GO:0030490">
    <property type="term" value="P:maturation of SSU-rRNA"/>
    <property type="evidence" value="ECO:0007669"/>
    <property type="project" value="TreeGrafter"/>
</dbReference>
<dbReference type="InterPro" id="IPR018935">
    <property type="entry name" value="RIO_kinase_CS"/>
</dbReference>
<evidence type="ECO:0000256" key="4">
    <source>
        <dbReference type="ARBA" id="ARBA00022527"/>
    </source>
</evidence>
<evidence type="ECO:0000256" key="6">
    <source>
        <dbReference type="ARBA" id="ARBA00022723"/>
    </source>
</evidence>
<dbReference type="InterPro" id="IPR030484">
    <property type="entry name" value="Rio2"/>
</dbReference>
<evidence type="ECO:0000313" key="18">
    <source>
        <dbReference type="Proteomes" id="UP000054350"/>
    </source>
</evidence>
<dbReference type="EMBL" id="GG745337">
    <property type="protein sequence ID" value="KNE61265.1"/>
    <property type="molecule type" value="Genomic_DNA"/>
</dbReference>
<keyword evidence="10" id="KW-0460">Magnesium</keyword>
<dbReference type="OrthoDB" id="10258631at2759"/>
<evidence type="ECO:0000256" key="8">
    <source>
        <dbReference type="ARBA" id="ARBA00022777"/>
    </source>
</evidence>
<dbReference type="Gene3D" id="1.10.510.10">
    <property type="entry name" value="Transferase(Phosphotransferase) domain 1"/>
    <property type="match status" value="1"/>
</dbReference>
<feature type="region of interest" description="Disordered" evidence="15">
    <location>
        <begin position="420"/>
        <end position="532"/>
    </location>
</feature>
<dbReference type="PANTHER" id="PTHR45852:SF1">
    <property type="entry name" value="SERINE_THREONINE-PROTEIN KINASE RIO2"/>
    <property type="match status" value="1"/>
</dbReference>
<comment type="cofactor">
    <cofactor evidence="1">
        <name>Mg(2+)</name>
        <dbReference type="ChEBI" id="CHEBI:18420"/>
    </cofactor>
</comment>
<dbReference type="PANTHER" id="PTHR45852">
    <property type="entry name" value="SER/THR-PROTEIN KINASE RIO2"/>
    <property type="match status" value="1"/>
</dbReference>
<dbReference type="InterPro" id="IPR000687">
    <property type="entry name" value="RIO_kinase"/>
</dbReference>
<dbReference type="AlphaFoldDB" id="A0A0L0SFW3"/>
<evidence type="ECO:0000256" key="14">
    <source>
        <dbReference type="ARBA" id="ARBA00068837"/>
    </source>
</evidence>
<dbReference type="SUPFAM" id="SSF46785">
    <property type="entry name" value="Winged helix' DNA-binding domain"/>
    <property type="match status" value="1"/>
</dbReference>
<dbReference type="STRING" id="578462.A0A0L0SFW3"/>
<dbReference type="Proteomes" id="UP000054350">
    <property type="component" value="Unassembled WGS sequence"/>
</dbReference>
<dbReference type="CDD" id="cd05144">
    <property type="entry name" value="RIO2_C"/>
    <property type="match status" value="1"/>
</dbReference>
<evidence type="ECO:0000256" key="10">
    <source>
        <dbReference type="ARBA" id="ARBA00022842"/>
    </source>
</evidence>
<dbReference type="VEuPathDB" id="FungiDB:AMAG_07008"/>
<dbReference type="GO" id="GO:0030688">
    <property type="term" value="C:preribosome, small subunit precursor"/>
    <property type="evidence" value="ECO:0007669"/>
    <property type="project" value="TreeGrafter"/>
</dbReference>
<dbReference type="InterPro" id="IPR036390">
    <property type="entry name" value="WH_DNA-bd_sf"/>
</dbReference>
<dbReference type="Gene3D" id="3.30.200.20">
    <property type="entry name" value="Phosphorylase Kinase, domain 1"/>
    <property type="match status" value="1"/>
</dbReference>
<dbReference type="SUPFAM" id="SSF56112">
    <property type="entry name" value="Protein kinase-like (PK-like)"/>
    <property type="match status" value="1"/>
</dbReference>
<dbReference type="FunFam" id="1.10.10.10:FF:000053">
    <property type="entry name" value="Serine/threonine-protein kinase RIO2"/>
    <property type="match status" value="1"/>
</dbReference>
<dbReference type="FunFam" id="3.30.200.20:FF:000052">
    <property type="entry name" value="Serine/threonine-protein kinase RIO2"/>
    <property type="match status" value="1"/>
</dbReference>
<dbReference type="GO" id="GO:0005634">
    <property type="term" value="C:nucleus"/>
    <property type="evidence" value="ECO:0007669"/>
    <property type="project" value="TreeGrafter"/>
</dbReference>
<dbReference type="InterPro" id="IPR036388">
    <property type="entry name" value="WH-like_DNA-bd_sf"/>
</dbReference>
<proteinExistence type="inferred from homology"/>
<evidence type="ECO:0000256" key="7">
    <source>
        <dbReference type="ARBA" id="ARBA00022741"/>
    </source>
</evidence>
<dbReference type="GO" id="GO:0004674">
    <property type="term" value="F:protein serine/threonine kinase activity"/>
    <property type="evidence" value="ECO:0007669"/>
    <property type="project" value="UniProtKB-KW"/>
</dbReference>
<evidence type="ECO:0000256" key="5">
    <source>
        <dbReference type="ARBA" id="ARBA00022679"/>
    </source>
</evidence>
<evidence type="ECO:0000256" key="11">
    <source>
        <dbReference type="ARBA" id="ARBA00047899"/>
    </source>
</evidence>
<keyword evidence="5" id="KW-0808">Transferase</keyword>
<comment type="catalytic activity">
    <reaction evidence="11">
        <text>L-threonyl-[protein] + ATP = O-phospho-L-threonyl-[protein] + ADP + H(+)</text>
        <dbReference type="Rhea" id="RHEA:46608"/>
        <dbReference type="Rhea" id="RHEA-COMP:11060"/>
        <dbReference type="Rhea" id="RHEA-COMP:11605"/>
        <dbReference type="ChEBI" id="CHEBI:15378"/>
        <dbReference type="ChEBI" id="CHEBI:30013"/>
        <dbReference type="ChEBI" id="CHEBI:30616"/>
        <dbReference type="ChEBI" id="CHEBI:61977"/>
        <dbReference type="ChEBI" id="CHEBI:456216"/>
        <dbReference type="EC" id="2.7.11.1"/>
    </reaction>
</comment>
<dbReference type="InterPro" id="IPR018934">
    <property type="entry name" value="RIO_dom"/>
</dbReference>
<keyword evidence="9" id="KW-0067">ATP-binding</keyword>
<evidence type="ECO:0000259" key="16">
    <source>
        <dbReference type="SMART" id="SM00090"/>
    </source>
</evidence>
<gene>
    <name evidence="17" type="ORF">AMAG_07008</name>
</gene>
<name>A0A0L0SFW3_ALLM3</name>
<keyword evidence="6" id="KW-0479">Metal-binding</keyword>
<evidence type="ECO:0000256" key="12">
    <source>
        <dbReference type="ARBA" id="ARBA00048679"/>
    </source>
</evidence>
<dbReference type="PROSITE" id="PS01245">
    <property type="entry name" value="RIO1"/>
    <property type="match status" value="1"/>
</dbReference>
<keyword evidence="7" id="KW-0547">Nucleotide-binding</keyword>
<sequence length="532" mass="59405">MTAAHPLRRVVAATTTSVAVLPLRFLFTGAAARKQQQSHDTMKLDAKLLRYLSSEEFRILTAVEMGSKNHEVVPTPLIAQIAKLKSGGAHKILGELAKHNLVARVQNAKYDGYRLTYGGYDYLALHTFAVRGSIHSVGNQIGVGKESDIYIVADDNGTQHVLKIHRLGRTSFRAVKSKRDYLESRKSASWMYMSRLAATKEYAFMRALHEHGFPVPTPIDQNRHCVAMSLVDGVPLTHVAEVADVGQLYADLMALLLRLAAHGLVHGDFNEFNLLVREVDQKPVLIDFPQMISTNHPNAKEQFDRDVECVKTYFRRRYNFDATWWPEFDRDVARTVDLDAAVSASGACKLTKRQQRELEQFLLEKRAEDDGEVNEDESESESEVESDDDEPTPAAADSPANIEQIGATLQRIHLDQAARLGNSGPAASDHDDAASDASEDDDKGADQLEEINNKQFRAFRDTKETLEQSTTTSRAPRMVKAPKTLTPEDIKRRVAAAQGKSTKSGKTNLNKTRNRKEKAVKESIRYGKTDYE</sequence>
<evidence type="ECO:0000256" key="2">
    <source>
        <dbReference type="ARBA" id="ARBA00009196"/>
    </source>
</evidence>
<feature type="compositionally biased region" description="Acidic residues" evidence="15">
    <location>
        <begin position="369"/>
        <end position="391"/>
    </location>
</feature>
<dbReference type="eggNOG" id="KOG2268">
    <property type="taxonomic scope" value="Eukaryota"/>
</dbReference>